<sequence length="640" mass="71864">MFRRARLSVKPNVRPGGRGGGCSPSAPAAPEPQRGQVCASLPARQEPQPNSPASPGTAAGPRPEPPPQPEGGQPGSSKEPNVGVTALKKDEILQKNTLCPLKERPTQGRPTQEEMSHTKPPLTKDKQKCTDRERILKAQKLREMLKEELKKERMKKWKNRPTVIEGKTPPDHSKMTMRDLIYYLPENNPMKSSLAEEKKTEKTSTQVQMREPEEIRAPDHEDEEAETEPEEGEENDGPLLVPQVKVAEDGTIILDEESLTVEVLRTKGSCVVEENDPIFERGSTTTYSSFRKSFYTKPWSNKETDMFFLAISMVGTDFSLIGQLFPHRARTEIKNKFKREEKANGWRIDKAFKEKRPFDFEFFAQLLEEVLADEKKRKQKATKRQSSKEKKPHKSRKKQKAKVVSEEADNDQDAPQGVRISDAETEVDAGTAEKENEESLSVSEQTEEQIILEPVTTKKKRKKKKKDDSELEVENQAEEGAAPPKPAKGGKSSNKSKIKMLKQFAIRFKIWDIVILNVCLSRSKEISCLQEGGKQSVLKPAPLIRGRMQRPKPNVGRAAGRQAVSTTKKDVEDEKMEVGETVKSLLHCENKSGALLTTRGQVPGVDKDISEDSTEKENSLIQCDSKCSMLPDLDVSLDFF</sequence>
<dbReference type="SUPFAM" id="SSF46689">
    <property type="entry name" value="Homeodomain-like"/>
    <property type="match status" value="1"/>
</dbReference>
<feature type="compositionally biased region" description="Basic and acidic residues" evidence="1">
    <location>
        <begin position="101"/>
        <end position="132"/>
    </location>
</feature>
<dbReference type="GeneTree" id="ENSGT00390000012762"/>
<dbReference type="GO" id="GO:0000126">
    <property type="term" value="C:transcription factor TFIIIB complex"/>
    <property type="evidence" value="ECO:0007669"/>
    <property type="project" value="TreeGrafter"/>
</dbReference>
<protein>
    <recommendedName>
        <fullName evidence="2">Myb-like domain-containing protein</fullName>
    </recommendedName>
</protein>
<dbReference type="PANTHER" id="PTHR22929">
    <property type="entry name" value="RNA POLYMERASE III TRANSCRIPTION INITIATION FACTOR B"/>
    <property type="match status" value="1"/>
</dbReference>
<dbReference type="CDD" id="cd00167">
    <property type="entry name" value="SANT"/>
    <property type="match status" value="1"/>
</dbReference>
<dbReference type="AlphaFoldDB" id="A0A8C0H7S7"/>
<dbReference type="Ensembl" id="ENSCABT00000022123.1">
    <property type="protein sequence ID" value="ENSCABP00000020197.1"/>
    <property type="gene ID" value="ENSCABG00000014902.1"/>
</dbReference>
<feature type="compositionally biased region" description="Basic residues" evidence="1">
    <location>
        <begin position="377"/>
        <end position="401"/>
    </location>
</feature>
<dbReference type="InterPro" id="IPR009057">
    <property type="entry name" value="Homeodomain-like_sf"/>
</dbReference>
<dbReference type="Pfam" id="PF15963">
    <property type="entry name" value="Myb_DNA-bind_7"/>
    <property type="match status" value="1"/>
</dbReference>
<feature type="domain" description="Myb-like" evidence="2">
    <location>
        <begin position="295"/>
        <end position="343"/>
    </location>
</feature>
<evidence type="ECO:0000313" key="4">
    <source>
        <dbReference type="Proteomes" id="UP000694404"/>
    </source>
</evidence>
<feature type="compositionally biased region" description="Low complexity" evidence="1">
    <location>
        <begin position="23"/>
        <end position="32"/>
    </location>
</feature>
<proteinExistence type="predicted"/>
<reference evidence="3" key="1">
    <citation type="submission" date="2025-08" db="UniProtKB">
        <authorList>
            <consortium name="Ensembl"/>
        </authorList>
    </citation>
    <scope>IDENTIFICATION</scope>
</reference>
<evidence type="ECO:0000259" key="2">
    <source>
        <dbReference type="SMART" id="SM00717"/>
    </source>
</evidence>
<dbReference type="GO" id="GO:0070898">
    <property type="term" value="P:RNA polymerase III preinitiation complex assembly"/>
    <property type="evidence" value="ECO:0007669"/>
    <property type="project" value="TreeGrafter"/>
</dbReference>
<accession>A0A8C0H7S7</accession>
<dbReference type="Proteomes" id="UP000694404">
    <property type="component" value="Unplaced"/>
</dbReference>
<dbReference type="SMART" id="SM00717">
    <property type="entry name" value="SANT"/>
    <property type="match status" value="1"/>
</dbReference>
<feature type="region of interest" description="Disordered" evidence="1">
    <location>
        <begin position="375"/>
        <end position="495"/>
    </location>
</feature>
<evidence type="ECO:0000313" key="3">
    <source>
        <dbReference type="Ensembl" id="ENSCABP00000020197.1"/>
    </source>
</evidence>
<feature type="compositionally biased region" description="Acidic residues" evidence="1">
    <location>
        <begin position="220"/>
        <end position="236"/>
    </location>
</feature>
<feature type="compositionally biased region" description="Basic and acidic residues" evidence="1">
    <location>
        <begin position="210"/>
        <end position="219"/>
    </location>
</feature>
<keyword evidence="4" id="KW-1185">Reference proteome</keyword>
<evidence type="ECO:0000256" key="1">
    <source>
        <dbReference type="SAM" id="MobiDB-lite"/>
    </source>
</evidence>
<dbReference type="PANTHER" id="PTHR22929:SF0">
    <property type="entry name" value="TRANSCRIPTION FACTOR TFIIIB COMPONENT B'' HOMOLOG"/>
    <property type="match status" value="1"/>
</dbReference>
<name>A0A8C0H7S7_CHEAB</name>
<organism evidence="3 4">
    <name type="scientific">Chelonoidis abingdonii</name>
    <name type="common">Abingdon island giant tortoise</name>
    <name type="synonym">Testudo abingdonii</name>
    <dbReference type="NCBI Taxonomy" id="106734"/>
    <lineage>
        <taxon>Eukaryota</taxon>
        <taxon>Metazoa</taxon>
        <taxon>Chordata</taxon>
        <taxon>Craniata</taxon>
        <taxon>Vertebrata</taxon>
        <taxon>Euteleostomi</taxon>
        <taxon>Archelosauria</taxon>
        <taxon>Testudinata</taxon>
        <taxon>Testudines</taxon>
        <taxon>Cryptodira</taxon>
        <taxon>Durocryptodira</taxon>
        <taxon>Testudinoidea</taxon>
        <taxon>Testudinidae</taxon>
        <taxon>Chelonoidis</taxon>
    </lineage>
</organism>
<dbReference type="InterPro" id="IPR001005">
    <property type="entry name" value="SANT/Myb"/>
</dbReference>
<dbReference type="GO" id="GO:0001156">
    <property type="term" value="F:TFIIIC-class transcription factor complex binding"/>
    <property type="evidence" value="ECO:0007669"/>
    <property type="project" value="TreeGrafter"/>
</dbReference>
<reference evidence="3" key="2">
    <citation type="submission" date="2025-09" db="UniProtKB">
        <authorList>
            <consortium name="Ensembl"/>
        </authorList>
    </citation>
    <scope>IDENTIFICATION</scope>
</reference>
<feature type="region of interest" description="Disordered" evidence="1">
    <location>
        <begin position="1"/>
        <end position="132"/>
    </location>
</feature>
<feature type="region of interest" description="Disordered" evidence="1">
    <location>
        <begin position="193"/>
        <end position="237"/>
    </location>
</feature>
<dbReference type="InterPro" id="IPR039467">
    <property type="entry name" value="TFIIIB_B''_Myb"/>
</dbReference>
<dbReference type="OMA" id="RRTWTEK"/>
<feature type="region of interest" description="Disordered" evidence="1">
    <location>
        <begin position="151"/>
        <end position="174"/>
    </location>
</feature>